<reference evidence="2" key="1">
    <citation type="submission" date="2013-10" db="EMBL/GenBank/DDBJ databases">
        <title>Genomic analysis of the causative agents of coccidiosis in chickens.</title>
        <authorList>
            <person name="Reid A.J."/>
            <person name="Blake D."/>
            <person name="Billington K."/>
            <person name="Browne H."/>
            <person name="Dunn M."/>
            <person name="Hung S."/>
            <person name="Kawahara F."/>
            <person name="Miranda-Saavedra D."/>
            <person name="Mourier T."/>
            <person name="Nagra H."/>
            <person name="Otto T.D."/>
            <person name="Rawlings N."/>
            <person name="Sanchez A."/>
            <person name="Sanders M."/>
            <person name="Subramaniam C."/>
            <person name="Tay Y."/>
            <person name="Dear P."/>
            <person name="Doerig C."/>
            <person name="Gruber A."/>
            <person name="Parkinson J."/>
            <person name="Shirley M."/>
            <person name="Wan K.L."/>
            <person name="Berriman M."/>
            <person name="Tomley F."/>
            <person name="Pain A."/>
        </authorList>
    </citation>
    <scope>NUCLEOTIDE SEQUENCE [LARGE SCALE GENOMIC DNA]</scope>
    <source>
        <strain evidence="2">Houghton</strain>
    </source>
</reference>
<dbReference type="GeneID" id="25476312"/>
<evidence type="ECO:0000313" key="2">
    <source>
        <dbReference type="EMBL" id="CDJ68964.1"/>
    </source>
</evidence>
<protein>
    <submittedName>
        <fullName evidence="2">Uncharacterized protein</fullName>
    </submittedName>
</protein>
<feature type="compositionally biased region" description="Basic and acidic residues" evidence="1">
    <location>
        <begin position="7"/>
        <end position="23"/>
    </location>
</feature>
<keyword evidence="3" id="KW-1185">Reference proteome</keyword>
<dbReference type="AlphaFoldDB" id="U6N2H7"/>
<organism evidence="2 3">
    <name type="scientific">Eimeria necatrix</name>
    <dbReference type="NCBI Taxonomy" id="51315"/>
    <lineage>
        <taxon>Eukaryota</taxon>
        <taxon>Sar</taxon>
        <taxon>Alveolata</taxon>
        <taxon>Apicomplexa</taxon>
        <taxon>Conoidasida</taxon>
        <taxon>Coccidia</taxon>
        <taxon>Eucoccidiorida</taxon>
        <taxon>Eimeriorina</taxon>
        <taxon>Eimeriidae</taxon>
        <taxon>Eimeria</taxon>
    </lineage>
</organism>
<dbReference type="RefSeq" id="XP_013437431.1">
    <property type="nucleotide sequence ID" value="XM_013581977.1"/>
</dbReference>
<dbReference type="EMBL" id="HG725630">
    <property type="protein sequence ID" value="CDJ68964.1"/>
    <property type="molecule type" value="Genomic_DNA"/>
</dbReference>
<evidence type="ECO:0000313" key="3">
    <source>
        <dbReference type="Proteomes" id="UP000030754"/>
    </source>
</evidence>
<dbReference type="Proteomes" id="UP000030754">
    <property type="component" value="Unassembled WGS sequence"/>
</dbReference>
<sequence>MSKAKRKNDAKAKASRKQTDGNSRKSPGQKKSKSKKEKKGSKTDAPSMVQLPSLGDQAARQQELAKNYAEQVQRARDTAGGSSGLAGVTAAAMKIFDGKFSPLQCSEALVYVACSKIRIQELSD</sequence>
<gene>
    <name evidence="2" type="ORF">ENH_00061720</name>
</gene>
<proteinExistence type="predicted"/>
<evidence type="ECO:0000256" key="1">
    <source>
        <dbReference type="SAM" id="MobiDB-lite"/>
    </source>
</evidence>
<dbReference type="OrthoDB" id="10447038at2759"/>
<name>U6N2H7_9EIME</name>
<dbReference type="VEuPathDB" id="ToxoDB:ENH_00061720"/>
<feature type="compositionally biased region" description="Basic residues" evidence="1">
    <location>
        <begin position="27"/>
        <end position="39"/>
    </location>
</feature>
<reference evidence="2" key="2">
    <citation type="submission" date="2013-10" db="EMBL/GenBank/DDBJ databases">
        <authorList>
            <person name="Aslett M."/>
        </authorList>
    </citation>
    <scope>NUCLEOTIDE SEQUENCE [LARGE SCALE GENOMIC DNA]</scope>
    <source>
        <strain evidence="2">Houghton</strain>
    </source>
</reference>
<feature type="region of interest" description="Disordered" evidence="1">
    <location>
        <begin position="1"/>
        <end position="70"/>
    </location>
</feature>
<accession>U6N2H7</accession>